<gene>
    <name evidence="4" type="ORF">OAUR00152_LOCUS9186</name>
</gene>
<feature type="region of interest" description="Disordered" evidence="3">
    <location>
        <begin position="1235"/>
        <end position="1271"/>
    </location>
</feature>
<evidence type="ECO:0000313" key="4">
    <source>
        <dbReference type="EMBL" id="CAE2223198.1"/>
    </source>
</evidence>
<organism evidence="4">
    <name type="scientific">Odontella aurita</name>
    <dbReference type="NCBI Taxonomy" id="265563"/>
    <lineage>
        <taxon>Eukaryota</taxon>
        <taxon>Sar</taxon>
        <taxon>Stramenopiles</taxon>
        <taxon>Ochrophyta</taxon>
        <taxon>Bacillariophyta</taxon>
        <taxon>Mediophyceae</taxon>
        <taxon>Biddulphiophycidae</taxon>
        <taxon>Eupodiscales</taxon>
        <taxon>Odontellaceae</taxon>
        <taxon>Odontella</taxon>
    </lineage>
</organism>
<feature type="compositionally biased region" description="Low complexity" evidence="3">
    <location>
        <begin position="133"/>
        <end position="148"/>
    </location>
</feature>
<keyword evidence="1" id="KW-0378">Hydrolase</keyword>
<proteinExistence type="predicted"/>
<dbReference type="GO" id="GO:0005737">
    <property type="term" value="C:cytoplasm"/>
    <property type="evidence" value="ECO:0007669"/>
    <property type="project" value="TreeGrafter"/>
</dbReference>
<name>A0A7S4MI18_9STRA</name>
<dbReference type="PANTHER" id="PTHR12187:SF11">
    <property type="entry name" value="PHOSPHATIDYLINOSITOL-3,4-BISPHOSPHATE 4-PHOSPHATASE"/>
    <property type="match status" value="1"/>
</dbReference>
<accession>A0A7S4MI18</accession>
<feature type="compositionally biased region" description="Gly residues" evidence="3">
    <location>
        <begin position="219"/>
        <end position="229"/>
    </location>
</feature>
<dbReference type="GO" id="GO:0016316">
    <property type="term" value="F:phosphatidylinositol-3,4-bisphosphate 4-phosphatase activity"/>
    <property type="evidence" value="ECO:0007669"/>
    <property type="project" value="InterPro"/>
</dbReference>
<keyword evidence="2" id="KW-0443">Lipid metabolism</keyword>
<evidence type="ECO:0000256" key="2">
    <source>
        <dbReference type="ARBA" id="ARBA00023098"/>
    </source>
</evidence>
<protein>
    <recommendedName>
        <fullName evidence="5">Phosphatidylinositol-3,4-bisphosphate 4-phosphatase</fullName>
    </recommendedName>
</protein>
<evidence type="ECO:0008006" key="5">
    <source>
        <dbReference type="Google" id="ProtNLM"/>
    </source>
</evidence>
<feature type="region of interest" description="Disordered" evidence="3">
    <location>
        <begin position="190"/>
        <end position="234"/>
    </location>
</feature>
<evidence type="ECO:0000256" key="1">
    <source>
        <dbReference type="ARBA" id="ARBA00022801"/>
    </source>
</evidence>
<sequence length="1493" mass="152489">MMSDNPFGDLVPSAPSAAPPAAAGVPPPPPPPSSSSSSLGAAAAVPSPTSGISEGGGGGKSWSPIVTLEKQYARPVGRRLTMIVRANGACYVDGGVEAVLKSHNKRRGSGGVGGAAALEPAATSGDGNPFGQSTPSSSSSSSSSAPSSGNGVDLLRFDSALSLGDGNGDGSVPHVSAADDPFGLMAAEAEAAAPPMSEAPGGSYTPQQSASSSSHGHGEGGGKGGGGRGGNKKGAFFSKLKGAARTAQAHVERGVTTIAIKAEGAGKMGGSRKPDRLSAGVYLVRPASAGHRQRETCLGATDEIESAPGNAAFAAPLVLPPEGSLPPETVLTFRLLIRSGATLLAKAMQKNFCVGEGYARVGDLFGALRRVSGGPGTMPFAAVSIPLRGPALEGGGGAGAAAFEIVVMPDLKHPSLCGPGWTLSDPRSDTAYVGSVTGGRLHNFPLDGTYAYPLDRTSSISAGNEGNVLVATERCTESAVVLPLAAAVAKAMSDASAISSRHAADVLRTLRGGGIYAGDDPLQAMETGVYAQCQVEIKCLVLQRQGVPAQGGQSKAAANLSLQRPDCVFETTLGRGQVPVVQLPPGSPAPASSRGATSAISVPFYPRVVTESDPSLLPGVAAASQGASLPRGGGRAFAGTVKIELREQIDPSSQGGQHGLGQGMVPNLATAASHQYQHQNSGGVGMPAGGMSGGYVPSGGAQRQMSYGPIMEGYVEIDSALNGNAGGTTINVPIYYRDNGAPAGYLVASLDASLGGMAPPSPTARSVSPARGGLISMVGMDTYAESSGCHPTLDYDLDFPSALESSHGQDADGQAALRRRKQMSTMGEFVGPEYLRRHLDRVRARDLASLSERAGQYRSALTGGQRNLDEPCNKRKDPRPFRASAGRMDAHLCGIPFNVHVHSLSMCKVGGAQGQAAPLATFHNVTHGAPSDHYRGFGGGGGGSSSDPASTSGTSGGECASAVHTALGHRGGLRRHESSRLELSSQLNGARSGLIQLVAGAFAEAGQLVRAKQAAGVPPQYAGSARHVNPDRNIAVGKARAKVRELTERLHASTWDAAVRRANCFSQALGIGATSFLAHVSDASKLSSGWADQVLRHGFLLTSEGLLSAAGKELGMIEDASVGIAMLRMVSIALVSDDGNASAPPKPGSSGRIPVPDCTYVRWIDLIPTAVGSSGVGAAGSMTRYRLEIGIDPNYHAQRVPAALRAPGAEVRFFPVLYQMGVDIHQAAANAGRNVKKQIGGGNSGSGGGGGQGSSSQPPSRQTSGVEDSTRSVEAVVAGGGELIDGDEDDDVGVPDNDVLIALNVEAFRKTNAYAHAVRPGAAASVNTWEQADAQQRANPTSFNVNPIHPSLTKLYDHIRSSAGKMEHAVLGEASSIASLLGGGGTVFCKSGKDRTAMQVTYKAARYARRYLASSSDGRRPNGDSMDDDASLTMEAVLADASLMRTRGTRLGICEKNVGQAKYAFNALQSKFMPEALKPPPGTLAGLFKGPEK</sequence>
<feature type="region of interest" description="Disordered" evidence="3">
    <location>
        <begin position="105"/>
        <end position="151"/>
    </location>
</feature>
<dbReference type="EMBL" id="HBKQ01013341">
    <property type="protein sequence ID" value="CAE2223198.1"/>
    <property type="molecule type" value="Transcribed_RNA"/>
</dbReference>
<feature type="region of interest" description="Disordered" evidence="3">
    <location>
        <begin position="1"/>
        <end position="63"/>
    </location>
</feature>
<feature type="compositionally biased region" description="Low complexity" evidence="3">
    <location>
        <begin position="34"/>
        <end position="52"/>
    </location>
</feature>
<feature type="compositionally biased region" description="Low complexity" evidence="3">
    <location>
        <begin position="10"/>
        <end position="24"/>
    </location>
</feature>
<feature type="region of interest" description="Disordered" evidence="3">
    <location>
        <begin position="935"/>
        <end position="959"/>
    </location>
</feature>
<reference evidence="4" key="1">
    <citation type="submission" date="2021-01" db="EMBL/GenBank/DDBJ databases">
        <authorList>
            <person name="Corre E."/>
            <person name="Pelletier E."/>
            <person name="Niang G."/>
            <person name="Scheremetjew M."/>
            <person name="Finn R."/>
            <person name="Kale V."/>
            <person name="Holt S."/>
            <person name="Cochrane G."/>
            <person name="Meng A."/>
            <person name="Brown T."/>
            <person name="Cohen L."/>
        </authorList>
    </citation>
    <scope>NUCLEOTIDE SEQUENCE</scope>
    <source>
        <strain evidence="4">Isolate 1302-5</strain>
    </source>
</reference>
<feature type="compositionally biased region" description="Low complexity" evidence="3">
    <location>
        <begin position="190"/>
        <end position="214"/>
    </location>
</feature>
<feature type="compositionally biased region" description="Low complexity" evidence="3">
    <location>
        <begin position="1254"/>
        <end position="1265"/>
    </location>
</feature>
<evidence type="ECO:0000256" key="3">
    <source>
        <dbReference type="SAM" id="MobiDB-lite"/>
    </source>
</evidence>
<dbReference type="PANTHER" id="PTHR12187">
    <property type="entry name" value="AGAP000124-PA"/>
    <property type="match status" value="1"/>
</dbReference>
<dbReference type="InterPro" id="IPR039034">
    <property type="entry name" value="INPP4"/>
</dbReference>
<feature type="compositionally biased region" description="Gly residues" evidence="3">
    <location>
        <begin position="1239"/>
        <end position="1253"/>
    </location>
</feature>